<gene>
    <name evidence="2" type="ORF">HMPREF0534_0670</name>
</gene>
<evidence type="ECO:0008006" key="4">
    <source>
        <dbReference type="Google" id="ProtNLM"/>
    </source>
</evidence>
<evidence type="ECO:0000313" key="3">
    <source>
        <dbReference type="Proteomes" id="UP000003419"/>
    </source>
</evidence>
<proteinExistence type="predicted"/>
<evidence type="ECO:0000256" key="1">
    <source>
        <dbReference type="SAM" id="MobiDB-lite"/>
    </source>
</evidence>
<dbReference type="Proteomes" id="UP000003419">
    <property type="component" value="Unassembled WGS sequence"/>
</dbReference>
<dbReference type="RefSeq" id="WP_003672547.1">
    <property type="nucleotide sequence ID" value="NZ_GG693696.1"/>
</dbReference>
<protein>
    <recommendedName>
        <fullName evidence="4">Replication protein</fullName>
    </recommendedName>
</protein>
<evidence type="ECO:0000313" key="2">
    <source>
        <dbReference type="EMBL" id="EEI66006.1"/>
    </source>
</evidence>
<comment type="caution">
    <text evidence="2">The sequence shown here is derived from an EMBL/GenBank/DDBJ whole genome shotgun (WGS) entry which is preliminary data.</text>
</comment>
<accession>A0A8D9S0W2</accession>
<dbReference type="AlphaFoldDB" id="A0A8D9S0W2"/>
<sequence>MAIKIKDSSKTLSGKFDTYIKSQYKFLSLVHAGAINGLLTVTKPKDNKHKHNFKHQPILSDNGDLGYEQYYHLDMTDNVVIPHVTMVYSNGANTAGRVVYIDNTRIAHSPLRELNEASKRTQTMVKVLDTAKQLQQIRSGSSEFCSYMTTLTIPNCNKDELDQVVGSMSTRITAVIKALQDGYRNGNGLRLVDHNGRPVQILGAIVKIEITINQVKLKTCDSQGIFHPHIHIVLITANELALGPSRRILFHYWSNKNSDMILSRKAFNFKKAYSKNQMDSDDSTSIVAEATKYATKPTMYKLLPTIKDSNNLTSDDQFKLEIFCEVFKTIKGRQLSRSYGLIRDATGFVNFLKNGIMVKYRGNNPMHGKHERISIFDAFMFGNYNDNKQIHVPDIMTTRNELIPGGNFNQVDLSDDELLYANKGLLSGATWELPDNIKWPSNNQKADEYKELLTRFGFVQPGLGNIIDQLQSWIQTIDQRKDKVLHTVLDASERSFQYNDLLHKGEDVRRLVRILEDVCDQYGDDTTTLTTHDYSQIYRDVDLMQVMDAHHATLHYDSYGKPDDVTFDEPDVERRLVASYKKHDDVRFMSATAFLPREILIEYGVWLKHTPSEFIDNLASYTSHAPELEIDTVSKMDAKTTQKWINKAFNVSSSNGPQIDFHTMFTSAKMSQVQADNNDDLDHLFDDGVGDDDDDDNTEINSLSDVFPDLKW</sequence>
<reference evidence="2 3" key="1">
    <citation type="submission" date="2009-01" db="EMBL/GenBank/DDBJ databases">
        <authorList>
            <person name="Qin X."/>
            <person name="Bachman B."/>
            <person name="Battles P."/>
            <person name="Bell A."/>
            <person name="Bess C."/>
            <person name="Bickham C."/>
            <person name="Chaboub L."/>
            <person name="Chen D."/>
            <person name="Coyle M."/>
            <person name="Deiros D.R."/>
            <person name="Dinh H."/>
            <person name="Forbes L."/>
            <person name="Fowler G."/>
            <person name="Francisco L."/>
            <person name="Fu Q."/>
            <person name="Gubbala S."/>
            <person name="Hale W."/>
            <person name="Han Y."/>
            <person name="Hemphill L."/>
            <person name="Highlander S.K."/>
            <person name="Hirani K."/>
            <person name="Hogues M."/>
            <person name="Jackson L."/>
            <person name="Jakkamsetti A."/>
            <person name="Javaid M."/>
            <person name="Jiang H."/>
            <person name="Korchina V."/>
            <person name="Kovar C."/>
            <person name="Lara F."/>
            <person name="Lee S."/>
            <person name="Mata R."/>
            <person name="Mathew T."/>
            <person name="Moen C."/>
            <person name="Morales K."/>
            <person name="Munidasa M."/>
            <person name="Nazareth L."/>
            <person name="Ngo R."/>
            <person name="Nguyen L."/>
            <person name="Okwuonu G."/>
            <person name="Ongeri F."/>
            <person name="Patil S."/>
            <person name="Petrosino J."/>
            <person name="Pham C."/>
            <person name="Pham P."/>
            <person name="Pu L.-L."/>
            <person name="Puazo M."/>
            <person name="Raj R."/>
            <person name="Reid J."/>
            <person name="Rouhana J."/>
            <person name="Saada N."/>
            <person name="Shang Y."/>
            <person name="Simmons D."/>
            <person name="Thornton R."/>
            <person name="Warren J."/>
            <person name="Weissenberger G."/>
            <person name="Zhang J."/>
            <person name="Zhang L."/>
            <person name="Zhou C."/>
            <person name="Zhu D."/>
            <person name="Muzny D."/>
            <person name="Worley K."/>
            <person name="Gibbs R."/>
        </authorList>
    </citation>
    <scope>NUCLEOTIDE SEQUENCE [LARGE SCALE GENOMIC DNA]</scope>
    <source>
        <strain evidence="2 3">CF48-3A</strain>
    </source>
</reference>
<organism evidence="2 3">
    <name type="scientific">Limosilactobacillus reuteri CF48-3A</name>
    <dbReference type="NCBI Taxonomy" id="525341"/>
    <lineage>
        <taxon>Bacteria</taxon>
        <taxon>Bacillati</taxon>
        <taxon>Bacillota</taxon>
        <taxon>Bacilli</taxon>
        <taxon>Lactobacillales</taxon>
        <taxon>Lactobacillaceae</taxon>
        <taxon>Limosilactobacillus</taxon>
    </lineage>
</organism>
<dbReference type="EMBL" id="ACHG01000067">
    <property type="protein sequence ID" value="EEI66006.1"/>
    <property type="molecule type" value="Genomic_DNA"/>
</dbReference>
<feature type="compositionally biased region" description="Acidic residues" evidence="1">
    <location>
        <begin position="688"/>
        <end position="698"/>
    </location>
</feature>
<feature type="region of interest" description="Disordered" evidence="1">
    <location>
        <begin position="681"/>
        <end position="700"/>
    </location>
</feature>
<name>A0A8D9S0W2_LIMRT</name>